<dbReference type="InterPro" id="IPR027417">
    <property type="entry name" value="P-loop_NTPase"/>
</dbReference>
<keyword evidence="1" id="KW-0540">Nuclease</keyword>
<keyword evidence="7" id="KW-0067">ATP-binding</keyword>
<evidence type="ECO:0000256" key="1">
    <source>
        <dbReference type="ARBA" id="ARBA00022722"/>
    </source>
</evidence>
<feature type="region of interest" description="Disordered" evidence="9">
    <location>
        <begin position="1040"/>
        <end position="1069"/>
    </location>
</feature>
<dbReference type="GO" id="GO:0005524">
    <property type="term" value="F:ATP binding"/>
    <property type="evidence" value="ECO:0007669"/>
    <property type="project" value="UniProtKB-KW"/>
</dbReference>
<evidence type="ECO:0000256" key="2">
    <source>
        <dbReference type="ARBA" id="ARBA00022741"/>
    </source>
</evidence>
<keyword evidence="6" id="KW-0269">Exonuclease</keyword>
<evidence type="ECO:0000259" key="10">
    <source>
        <dbReference type="PROSITE" id="PS51217"/>
    </source>
</evidence>
<dbReference type="Pfam" id="PF13361">
    <property type="entry name" value="UvrD_C"/>
    <property type="match status" value="1"/>
</dbReference>
<keyword evidence="12" id="KW-1185">Reference proteome</keyword>
<dbReference type="EMBL" id="AEON01000001">
    <property type="protein sequence ID" value="EFT83378.1"/>
    <property type="molecule type" value="Genomic_DNA"/>
</dbReference>
<evidence type="ECO:0000256" key="3">
    <source>
        <dbReference type="ARBA" id="ARBA00022763"/>
    </source>
</evidence>
<keyword evidence="4" id="KW-0378">Hydrolase</keyword>
<dbReference type="PANTHER" id="PTHR11070">
    <property type="entry name" value="UVRD / RECB / PCRA DNA HELICASE FAMILY MEMBER"/>
    <property type="match status" value="1"/>
</dbReference>
<dbReference type="Pfam" id="PF12705">
    <property type="entry name" value="PDDEXK_1"/>
    <property type="match status" value="1"/>
</dbReference>
<dbReference type="GO" id="GO:0003677">
    <property type="term" value="F:DNA binding"/>
    <property type="evidence" value="ECO:0007669"/>
    <property type="project" value="InterPro"/>
</dbReference>
<dbReference type="GO" id="GO:0004527">
    <property type="term" value="F:exonuclease activity"/>
    <property type="evidence" value="ECO:0007669"/>
    <property type="project" value="UniProtKB-KW"/>
</dbReference>
<feature type="region of interest" description="Disordered" evidence="9">
    <location>
        <begin position="1573"/>
        <end position="1605"/>
    </location>
</feature>
<evidence type="ECO:0000313" key="12">
    <source>
        <dbReference type="Proteomes" id="UP000004946"/>
    </source>
</evidence>
<keyword evidence="2" id="KW-0547">Nucleotide-binding</keyword>
<dbReference type="SUPFAM" id="SSF52540">
    <property type="entry name" value="P-loop containing nucleoside triphosphate hydrolases"/>
    <property type="match status" value="1"/>
</dbReference>
<reference evidence="11 12" key="1">
    <citation type="submission" date="2010-12" db="EMBL/GenBank/DDBJ databases">
        <authorList>
            <person name="Muzny D."/>
            <person name="Qin X."/>
            <person name="Buhay C."/>
            <person name="Dugan-Rocha S."/>
            <person name="Ding Y."/>
            <person name="Chen G."/>
            <person name="Hawes A."/>
            <person name="Holder M."/>
            <person name="Jhangiani S."/>
            <person name="Johnson A."/>
            <person name="Khan Z."/>
            <person name="Li Z."/>
            <person name="Liu W."/>
            <person name="Liu X."/>
            <person name="Perez L."/>
            <person name="Shen H."/>
            <person name="Wang Q."/>
            <person name="Watt J."/>
            <person name="Xi L."/>
            <person name="Xin Y."/>
            <person name="Zhou J."/>
            <person name="Deng J."/>
            <person name="Jiang H."/>
            <person name="Liu Y."/>
            <person name="Qu J."/>
            <person name="Song X.-Z."/>
            <person name="Zhang L."/>
            <person name="Villasana D."/>
            <person name="Johnson A."/>
            <person name="Liu J."/>
            <person name="Liyanage D."/>
            <person name="Lorensuhewa L."/>
            <person name="Robinson T."/>
            <person name="Song A."/>
            <person name="Song B.-B."/>
            <person name="Dinh H."/>
            <person name="Thornton R."/>
            <person name="Coyle M."/>
            <person name="Francisco L."/>
            <person name="Jackson L."/>
            <person name="Javaid M."/>
            <person name="Korchina V."/>
            <person name="Kovar C."/>
            <person name="Mata R."/>
            <person name="Mathew T."/>
            <person name="Ngo R."/>
            <person name="Nguyen L."/>
            <person name="Nguyen N."/>
            <person name="Okwuonu G."/>
            <person name="Ongeri F."/>
            <person name="Pham C."/>
            <person name="Simmons D."/>
            <person name="Wilczek-Boney K."/>
            <person name="Hale W."/>
            <person name="Jakkamsetti A."/>
            <person name="Pham P."/>
            <person name="Ruth R."/>
            <person name="San Lucas F."/>
            <person name="Warren J."/>
            <person name="Zhang J."/>
            <person name="Zhao Z."/>
            <person name="Zhou C."/>
            <person name="Zhu D."/>
            <person name="Lee S."/>
            <person name="Bess C."/>
            <person name="Blankenburg K."/>
            <person name="Forbes L."/>
            <person name="Fu Q."/>
            <person name="Gubbala S."/>
            <person name="Hirani K."/>
            <person name="Jayaseelan J.C."/>
            <person name="Lara F."/>
            <person name="Munidasa M."/>
            <person name="Palculict T."/>
            <person name="Patil S."/>
            <person name="Pu L.-L."/>
            <person name="Saada N."/>
            <person name="Tang L."/>
            <person name="Weissenberger G."/>
            <person name="Zhu Y."/>
            <person name="Hemphill L."/>
            <person name="Shang Y."/>
            <person name="Youmans B."/>
            <person name="Ayvaz T."/>
            <person name="Ross M."/>
            <person name="Santibanez J."/>
            <person name="Aqrawi P."/>
            <person name="Gross S."/>
            <person name="Joshi V."/>
            <person name="Fowler G."/>
            <person name="Nazareth L."/>
            <person name="Reid J."/>
            <person name="Worley K."/>
            <person name="Petrosino J."/>
            <person name="Highlander S."/>
            <person name="Gibbs R."/>
        </authorList>
    </citation>
    <scope>NUCLEOTIDE SEQUENCE [LARGE SCALE GENOMIC DNA]</scope>
    <source>
        <strain evidence="11 12">DSM 10105</strain>
    </source>
</reference>
<accession>E6K0P7</accession>
<dbReference type="PROSITE" id="PS51217">
    <property type="entry name" value="UVRD_HELICASE_CTER"/>
    <property type="match status" value="1"/>
</dbReference>
<proteinExistence type="predicted"/>
<dbReference type="HOGENOM" id="CLU_003219_0_0_11"/>
<dbReference type="eggNOG" id="COG0210">
    <property type="taxonomic scope" value="Bacteria"/>
</dbReference>
<keyword evidence="3" id="KW-0227">DNA damage</keyword>
<dbReference type="InterPro" id="IPR014017">
    <property type="entry name" value="DNA_helicase_UvrD-like_C"/>
</dbReference>
<dbReference type="Gene3D" id="1.10.486.10">
    <property type="entry name" value="PCRA, domain 4"/>
    <property type="match status" value="1"/>
</dbReference>
<protein>
    <submittedName>
        <fullName evidence="11">Tat pathway signal sequence domain protein</fullName>
    </submittedName>
</protein>
<feature type="region of interest" description="Disordered" evidence="9">
    <location>
        <begin position="631"/>
        <end position="669"/>
    </location>
</feature>
<feature type="compositionally biased region" description="Basic residues" evidence="9">
    <location>
        <begin position="1593"/>
        <end position="1605"/>
    </location>
</feature>
<feature type="domain" description="UvrD-like helicase C-terminal" evidence="10">
    <location>
        <begin position="434"/>
        <end position="840"/>
    </location>
</feature>
<dbReference type="PANTHER" id="PTHR11070:SF2">
    <property type="entry name" value="ATP-DEPENDENT DNA HELICASE SRS2"/>
    <property type="match status" value="1"/>
</dbReference>
<dbReference type="eggNOG" id="COG2887">
    <property type="taxonomic scope" value="Bacteria"/>
</dbReference>
<sequence>MARDDVFDQEEARVFDFLQACLGPHAGDCSEAGRAADFDGTGEGPAETSQGEIGRALAVYGPPNSGKTTLARDAALQALRIMASDQARTGRLVVGPDNDHAVALVAASGRQAKESSHYLLGKIDVSAQPRVSQTLPALAYSILVALQAAEGKAFPRYLNAADQDALIHQVLKRHQDHARQGELCETCRSLRDFFQEDSYQRRQGSGEDERPAARGSDLTAAEASQLFDRQLNDDFAASLRSIFARMNELGVRHDLKEEIGRVAGNGINLRLKEAWSVAFELRREYALAMKDLNASRGTFNVDSSYLYGQTQRSLARIKEEGRLSSIGRALPRLVVVDDYQETTLAGAAFLGQLQDCGVNLVLITCPDEAVQTFRGSFPEFLSVRLPQSPKESSPIPGQGFISGRLGRFGAQEVTLPQPACDQGADSQPEDPSLASRISLSIASSQERDAGIGSRPWKIKGDATPAQARFYGSDREETAALVRRILSLHLVQGESYDSMAIICHDRSKLSTYASALRQENVAVRLAQVGLPLSQSPAVEGLFDFLELSQLSQGDLGQLFSLRSLDELALSAYRTFLDYLRGPYGMVHGAESADSVLKALASIVNQVDRGPSADSGPLPAEVEAVRSWLEEAVKESDSRKGDRLQARREQEDGGPDPAESGQARPEPDAFAGSSQQTIFLQLLMTPEKQAQALGGFLTRLAPRKDKKTWRDCLRLLIDIRSCQSRTRGKTATGKAAGGEGSGALQDQPVALLDRAFALTGRQAQWRDLALHSKEETVRAQANEWLDTVVRLFSEAQSTRTSIRRIDDFIRHVRSQDIAADSLARKAPVNNAVTLLTPAGAAGGHWDYVFLPRVQDGIWPNLALRDQLFAADDLADVMFQGKILDPQDRYSTHMLDLLQNEKKSFLLAVTRARKEVFLTAIKSEDEGPSDFFSVFLPGKVGLESPASPEGGTGQEEGRRGGEGLSSDQEPVSPHEILLQARSRMAYRLARAYEADSDSNGEDSAIPAVAQDQGLTDAAQAMALLADEEEADPSSWSFYYQDDQEPQEEELLQAPGPSDASGGGPSQMAGEEVANEPRTVYLSPSAVDSAWSCPVCYLLDRKMHGPSDSSVATSYGTLIHKVAQIATEQGLDKDYGQEYRQAAVGGQEEILTQLTNRLMAIYQEEKAEIDDTHVTEEVYRALSNDAGTRTLLQRMAFYFLESQLSSYARDHDGFQPRIGKLLETETERTFTAHFTMEDIRYAYNRIPDVDGGPQLTPVSRRTFLHLLDALVGGFPFARRNSVDGVPYEEALMETFYQTVICLKGSIDRLETRLVAEDGPAGPLERKVVRIIDYKTGHSLVSKDTFNDLQLICYQLGLVFEDRNPQKSLNEKDLVRKAQGRSDEDRSALLSSALPLAQADLFPLALSPLPACRGHEVLKEDGSIDLDATRHASSFYPELTYQPAIFEDGAIAHGPASKGALLPRPYYKNWGSILYGEEALPDLSRLPRPDGTRQEEWKRILADQSMSADEIHGPATTWALAMIGRVFYAASLDLADKLDLSNHPPRSRHLTYCSYRGGDPGHQDICPACSGFIPTVMQERERDDSRRRRNQGGQRAQRNQRIRRHQRNED</sequence>
<evidence type="ECO:0000256" key="8">
    <source>
        <dbReference type="ARBA" id="ARBA00023204"/>
    </source>
</evidence>
<dbReference type="Gene3D" id="3.40.50.300">
    <property type="entry name" value="P-loop containing nucleotide triphosphate hydrolases"/>
    <property type="match status" value="1"/>
</dbReference>
<keyword evidence="8" id="KW-0234">DNA repair</keyword>
<evidence type="ECO:0000256" key="5">
    <source>
        <dbReference type="ARBA" id="ARBA00022806"/>
    </source>
</evidence>
<organism evidence="11 12">
    <name type="scientific">Parascardovia denticolens DSM 10105 = JCM 12538</name>
    <dbReference type="NCBI Taxonomy" id="864564"/>
    <lineage>
        <taxon>Bacteria</taxon>
        <taxon>Bacillati</taxon>
        <taxon>Actinomycetota</taxon>
        <taxon>Actinomycetes</taxon>
        <taxon>Bifidobacteriales</taxon>
        <taxon>Bifidobacteriaceae</taxon>
        <taxon>Parascardovia</taxon>
    </lineage>
</organism>
<evidence type="ECO:0000256" key="6">
    <source>
        <dbReference type="ARBA" id="ARBA00022839"/>
    </source>
</evidence>
<dbReference type="GO" id="GO:0043138">
    <property type="term" value="F:3'-5' DNA helicase activity"/>
    <property type="evidence" value="ECO:0007669"/>
    <property type="project" value="TreeGrafter"/>
</dbReference>
<feature type="compositionally biased region" description="Basic and acidic residues" evidence="9">
    <location>
        <begin position="198"/>
        <end position="212"/>
    </location>
</feature>
<gene>
    <name evidence="11" type="ORF">HMPREF0620_0383</name>
</gene>
<dbReference type="GO" id="GO:0000725">
    <property type="term" value="P:recombinational repair"/>
    <property type="evidence" value="ECO:0007669"/>
    <property type="project" value="TreeGrafter"/>
</dbReference>
<evidence type="ECO:0000256" key="7">
    <source>
        <dbReference type="ARBA" id="ARBA00022840"/>
    </source>
</evidence>
<feature type="compositionally biased region" description="Basic and acidic residues" evidence="9">
    <location>
        <begin position="631"/>
        <end position="649"/>
    </location>
</feature>
<dbReference type="InterPro" id="IPR000212">
    <property type="entry name" value="DNA_helicase_UvrD/REP"/>
</dbReference>
<feature type="region of interest" description="Disordered" evidence="9">
    <location>
        <begin position="198"/>
        <end position="217"/>
    </location>
</feature>
<dbReference type="InterPro" id="IPR038726">
    <property type="entry name" value="PDDEXK_AddAB-type"/>
</dbReference>
<keyword evidence="5" id="KW-0347">Helicase</keyword>
<evidence type="ECO:0000256" key="9">
    <source>
        <dbReference type="SAM" id="MobiDB-lite"/>
    </source>
</evidence>
<dbReference type="Proteomes" id="UP000004946">
    <property type="component" value="Chromosome"/>
</dbReference>
<evidence type="ECO:0000313" key="11">
    <source>
        <dbReference type="EMBL" id="EFT83378.1"/>
    </source>
</evidence>
<feature type="region of interest" description="Disordered" evidence="9">
    <location>
        <begin position="939"/>
        <end position="970"/>
    </location>
</feature>
<dbReference type="RefSeq" id="WP_006288806.1">
    <property type="nucleotide sequence ID" value="NZ_AP012333.1"/>
</dbReference>
<name>E6K0P7_PARDN</name>
<comment type="caution">
    <text evidence="11">The sequence shown here is derived from an EMBL/GenBank/DDBJ whole genome shotgun (WGS) entry which is preliminary data.</text>
</comment>
<evidence type="ECO:0000256" key="4">
    <source>
        <dbReference type="ARBA" id="ARBA00022801"/>
    </source>
</evidence>